<evidence type="ECO:0008006" key="3">
    <source>
        <dbReference type="Google" id="ProtNLM"/>
    </source>
</evidence>
<dbReference type="Pfam" id="PF12138">
    <property type="entry name" value="Spherulin4"/>
    <property type="match status" value="1"/>
</dbReference>
<dbReference type="RefSeq" id="WP_179632618.1">
    <property type="nucleotide sequence ID" value="NZ_JACCFH010000001.1"/>
</dbReference>
<organism evidence="1 2">
    <name type="scientific">Sphaerotilus montanus</name>
    <dbReference type="NCBI Taxonomy" id="522889"/>
    <lineage>
        <taxon>Bacteria</taxon>
        <taxon>Pseudomonadati</taxon>
        <taxon>Pseudomonadota</taxon>
        <taxon>Betaproteobacteria</taxon>
        <taxon>Burkholderiales</taxon>
        <taxon>Sphaerotilaceae</taxon>
        <taxon>Sphaerotilus</taxon>
    </lineage>
</organism>
<dbReference type="Proteomes" id="UP000518288">
    <property type="component" value="Unassembled WGS sequence"/>
</dbReference>
<reference evidence="1 2" key="1">
    <citation type="submission" date="2020-07" db="EMBL/GenBank/DDBJ databases">
        <title>Genomic Encyclopedia of Archaeal and Bacterial Type Strains, Phase II (KMG-II): from individual species to whole genera.</title>
        <authorList>
            <person name="Goeker M."/>
        </authorList>
    </citation>
    <scope>NUCLEOTIDE SEQUENCE [LARGE SCALE GENOMIC DNA]</scope>
    <source>
        <strain evidence="1 2">DSM 21226</strain>
    </source>
</reference>
<dbReference type="EMBL" id="JACCFH010000001">
    <property type="protein sequence ID" value="NYG31645.1"/>
    <property type="molecule type" value="Genomic_DNA"/>
</dbReference>
<sequence>MSAIPPSKSCSPRLQNALQQTRWLARRLAAAVGLALPMVASVAAQTATTGVGVISYWGSTDTALYDQLPASSLAVVNPDSGVFVAAGQTTTLVPDLLTWRTLSDRAASRGVQLLGYVPTGYFNHTCNVPGKCQTWERIEAQIAAYFAQMPSLGGIFFDEAAPSTWNCSVFVTEYQQLRALVAKYRPGAKIAFNAGVPDNCVVGGALAGETVVLFESSATDYTAQATQISNATAVARTKGVQTWHLVHSVSTRADMIKLVSSARQMQTNLVYITSIGGNWQAGENTWGSLPVYWASEVQQIQGVAPGLNWGSMTKKLANYSSYLCLRGTGTRLDQQSCASTTAWTLTVQTVSGLPYYQVRYGNKCAAQPSVGSTALTWATCSATAASQMWALRQSGSLLYFENRQSAQVLSMPGTTAGSTAIAENYSGAARQLFYFQ</sequence>
<comment type="caution">
    <text evidence="1">The sequence shown here is derived from an EMBL/GenBank/DDBJ whole genome shotgun (WGS) entry which is preliminary data.</text>
</comment>
<proteinExistence type="predicted"/>
<dbReference type="InterPro" id="IPR035992">
    <property type="entry name" value="Ricin_B-like_lectins"/>
</dbReference>
<accession>A0A7Y9QUK3</accession>
<dbReference type="InterPro" id="IPR021986">
    <property type="entry name" value="Spherulin4"/>
</dbReference>
<evidence type="ECO:0000313" key="2">
    <source>
        <dbReference type="Proteomes" id="UP000518288"/>
    </source>
</evidence>
<dbReference type="Gene3D" id="2.80.10.50">
    <property type="match status" value="1"/>
</dbReference>
<keyword evidence="2" id="KW-1185">Reference proteome</keyword>
<dbReference type="SUPFAM" id="SSF50370">
    <property type="entry name" value="Ricin B-like lectins"/>
    <property type="match status" value="1"/>
</dbReference>
<protein>
    <recommendedName>
        <fullName evidence="3">Ricin B lectin domain-containing protein</fullName>
    </recommendedName>
</protein>
<name>A0A7Y9QUK3_9BURK</name>
<gene>
    <name evidence="1" type="ORF">BDD16_000631</name>
</gene>
<dbReference type="PANTHER" id="PTHR35040:SF7">
    <property type="entry name" value="FIBRONECTIN TYPE-III DOMAIN-CONTAINING PROTEIN-RELATED"/>
    <property type="match status" value="1"/>
</dbReference>
<dbReference type="PROSITE" id="PS50231">
    <property type="entry name" value="RICIN_B_LECTIN"/>
    <property type="match status" value="1"/>
</dbReference>
<dbReference type="AlphaFoldDB" id="A0A7Y9QUK3"/>
<evidence type="ECO:0000313" key="1">
    <source>
        <dbReference type="EMBL" id="NYG31645.1"/>
    </source>
</evidence>
<dbReference type="PANTHER" id="PTHR35040">
    <property type="match status" value="1"/>
</dbReference>